<evidence type="ECO:0000313" key="3">
    <source>
        <dbReference type="EMBL" id="BAI60651.1"/>
    </source>
</evidence>
<dbReference type="GO" id="GO:0016787">
    <property type="term" value="F:hydrolase activity"/>
    <property type="evidence" value="ECO:0007669"/>
    <property type="project" value="UniProtKB-KW"/>
</dbReference>
<proteinExistence type="predicted"/>
<feature type="domain" description="Alpha/beta hydrolase fold-3" evidence="2">
    <location>
        <begin position="87"/>
        <end position="295"/>
    </location>
</feature>
<evidence type="ECO:0000259" key="2">
    <source>
        <dbReference type="Pfam" id="PF07859"/>
    </source>
</evidence>
<protein>
    <submittedName>
        <fullName evidence="3">Esterase</fullName>
    </submittedName>
</protein>
<dbReference type="AlphaFoldDB" id="D1YW29"/>
<dbReference type="OrthoDB" id="33195at2157"/>
<name>D1YW29_METPS</name>
<dbReference type="SUPFAM" id="SSF53474">
    <property type="entry name" value="alpha/beta-Hydrolases"/>
    <property type="match status" value="1"/>
</dbReference>
<dbReference type="Gene3D" id="3.40.50.1820">
    <property type="entry name" value="alpha/beta hydrolase"/>
    <property type="match status" value="1"/>
</dbReference>
<sequence>MATIGTITRGIEPATRSFLEKINASKGPQIYEMSVEDARDTLSSVQAVEVSKMPVDVEETVLPVGPEGRVNVHIVRPKGSMETLPVVMYYHGGGWVLGDYNIFERLVGELANKANSAIVFVDYSRSPGAKYPVAIEEDYAALEYVAGHGKELNVDSSRLAIAGDSVGGNMTAVVSMMAKQRQGPKIGFQVLFYPVTDASFDNASYRQFATGYWLTREAMKWFWDNYLPDRPERNNPMASPLQAPVDQLKGLPPALVVTNEYDVLRDEGEAYAHKLMEAGVRTTGVRFLGAIHDMVMLNAIANTPAPGSAIDLASDMLRRSFAK</sequence>
<organism evidence="3 4">
    <name type="scientific">Methanocella paludicola (strain DSM 17711 / JCM 13418 / NBRC 101707 / SANAE)</name>
    <dbReference type="NCBI Taxonomy" id="304371"/>
    <lineage>
        <taxon>Archaea</taxon>
        <taxon>Methanobacteriati</taxon>
        <taxon>Methanobacteriota</taxon>
        <taxon>Stenosarchaea group</taxon>
        <taxon>Methanomicrobia</taxon>
        <taxon>Methanocellales</taxon>
        <taxon>Methanocellaceae</taxon>
        <taxon>Methanocella</taxon>
    </lineage>
</organism>
<keyword evidence="1" id="KW-0378">Hydrolase</keyword>
<dbReference type="InterPro" id="IPR013094">
    <property type="entry name" value="AB_hydrolase_3"/>
</dbReference>
<dbReference type="InParanoid" id="D1YW29"/>
<keyword evidence="4" id="KW-1185">Reference proteome</keyword>
<dbReference type="GeneID" id="8680640"/>
<dbReference type="InterPro" id="IPR029058">
    <property type="entry name" value="AB_hydrolase_fold"/>
</dbReference>
<evidence type="ECO:0000313" key="4">
    <source>
        <dbReference type="Proteomes" id="UP000001882"/>
    </source>
</evidence>
<reference evidence="3 4" key="1">
    <citation type="journal article" date="2007" name="Appl. Environ. Microbiol.">
        <title>Isolation of key methanogens for global methane emission from rice paddy fields: a novel isolate affiliated with the clone cluster rice cluster I.</title>
        <authorList>
            <person name="Sakai S."/>
            <person name="Imachi H."/>
            <person name="Sekiguchi Y."/>
            <person name="Ohashi A."/>
            <person name="Harada H."/>
            <person name="Kamagata Y."/>
        </authorList>
    </citation>
    <scope>NUCLEOTIDE SEQUENCE [LARGE SCALE GENOMIC DNA]</scope>
    <source>
        <strain evidence="4">DSM 17711 / JCM 13418 / NBRC 101707 / SANAE</strain>
    </source>
</reference>
<dbReference type="eggNOG" id="arCOG02638">
    <property type="taxonomic scope" value="Archaea"/>
</dbReference>
<dbReference type="KEGG" id="mpd:MCP_0579"/>
<reference evidence="4" key="3">
    <citation type="journal article" date="2011" name="PLoS ONE">
        <title>Genome sequence of a mesophilic hydrogenotrophic methanogen Methanocella paludicola, the first cultivated representative of the order Methanocellales.</title>
        <authorList>
            <person name="Sakai S."/>
            <person name="Takaki Y."/>
            <person name="Shimamura S."/>
            <person name="Sekine M."/>
            <person name="Tajima T."/>
            <person name="Kosugi H."/>
            <person name="Ichikawa N."/>
            <person name="Tasumi E."/>
            <person name="Hiraki A.T."/>
            <person name="Shimizu A."/>
            <person name="Kato Y."/>
            <person name="Nishiko R."/>
            <person name="Mori K."/>
            <person name="Fujita N."/>
            <person name="Imachi H."/>
            <person name="Takai K."/>
        </authorList>
    </citation>
    <scope>NUCLEOTIDE SEQUENCE [LARGE SCALE GENOMIC DNA]</scope>
    <source>
        <strain evidence="4">DSM 17711 / JCM 13418 / NBRC 101707 / SANAE</strain>
    </source>
</reference>
<evidence type="ECO:0000256" key="1">
    <source>
        <dbReference type="ARBA" id="ARBA00022801"/>
    </source>
</evidence>
<dbReference type="PANTHER" id="PTHR48081">
    <property type="entry name" value="AB HYDROLASE SUPERFAMILY PROTEIN C4A8.06C"/>
    <property type="match status" value="1"/>
</dbReference>
<dbReference type="PATRIC" id="fig|304371.9.peg.594"/>
<dbReference type="STRING" id="304371.MCP_0579"/>
<gene>
    <name evidence="3" type="ordered locus">MCP_0579</name>
</gene>
<dbReference type="RefSeq" id="WP_012899331.1">
    <property type="nucleotide sequence ID" value="NC_013665.1"/>
</dbReference>
<dbReference type="EMBL" id="AP011532">
    <property type="protein sequence ID" value="BAI60651.1"/>
    <property type="molecule type" value="Genomic_DNA"/>
</dbReference>
<dbReference type="Proteomes" id="UP000001882">
    <property type="component" value="Chromosome"/>
</dbReference>
<accession>D1YW29</accession>
<dbReference type="Pfam" id="PF07859">
    <property type="entry name" value="Abhydrolase_3"/>
    <property type="match status" value="1"/>
</dbReference>
<dbReference type="InterPro" id="IPR050300">
    <property type="entry name" value="GDXG_lipolytic_enzyme"/>
</dbReference>
<reference evidence="3 4" key="2">
    <citation type="journal article" date="2008" name="Int. J. Syst. Evol. Microbiol.">
        <title>Methanocella paludicola gen. nov., sp. nov., a methane-producing archaeon, the first isolate of the lineage 'Rice Cluster I', and proposal of the new archaeal order Methanocellales ord. nov.</title>
        <authorList>
            <person name="Sakai S."/>
            <person name="Imachi H."/>
            <person name="Hanada S."/>
            <person name="Ohashi A."/>
            <person name="Harada H."/>
            <person name="Kamagata Y."/>
        </authorList>
    </citation>
    <scope>NUCLEOTIDE SEQUENCE [LARGE SCALE GENOMIC DNA]</scope>
    <source>
        <strain evidence="4">DSM 17711 / JCM 13418 / NBRC 101707 / SANAE</strain>
    </source>
</reference>
<dbReference type="PANTHER" id="PTHR48081:SF8">
    <property type="entry name" value="ALPHA_BETA HYDROLASE FOLD-3 DOMAIN-CONTAINING PROTEIN-RELATED"/>
    <property type="match status" value="1"/>
</dbReference>